<evidence type="ECO:0000313" key="2">
    <source>
        <dbReference type="Proteomes" id="UP000680045"/>
    </source>
</evidence>
<evidence type="ECO:0000313" key="1">
    <source>
        <dbReference type="EMBL" id="MBR8646303.1"/>
    </source>
</evidence>
<gene>
    <name evidence="1" type="ORF">KEH51_28705</name>
</gene>
<comment type="caution">
    <text evidence="1">The sequence shown here is derived from an EMBL/GenBank/DDBJ whole genome shotgun (WGS) entry which is preliminary data.</text>
</comment>
<organism evidence="1 2">
    <name type="scientific">Peribacillus frigoritolerans</name>
    <dbReference type="NCBI Taxonomy" id="450367"/>
    <lineage>
        <taxon>Bacteria</taxon>
        <taxon>Bacillati</taxon>
        <taxon>Bacillota</taxon>
        <taxon>Bacilli</taxon>
        <taxon>Bacillales</taxon>
        <taxon>Bacillaceae</taxon>
        <taxon>Peribacillus</taxon>
    </lineage>
</organism>
<dbReference type="EMBL" id="JAGTPW010000089">
    <property type="protein sequence ID" value="MBR8646303.1"/>
    <property type="molecule type" value="Genomic_DNA"/>
</dbReference>
<dbReference type="Proteomes" id="UP000680045">
    <property type="component" value="Unassembled WGS sequence"/>
</dbReference>
<name>A0A941FKF5_9BACI</name>
<sequence length="83" mass="9728">MGSWITWSGGEWEQRSLETGLPVIVCNRTGEDETVRFLGCRKHDHKKWCTLLTHKSKQSAILTFEWDLKSMDLLSTHFEIDYI</sequence>
<protein>
    <submittedName>
        <fullName evidence="1">Uncharacterized protein</fullName>
    </submittedName>
</protein>
<proteinExistence type="predicted"/>
<reference evidence="1" key="1">
    <citation type="submission" date="2021-04" db="EMBL/GenBank/DDBJ databases">
        <title>Whole genome sequencing of Enterococci isolates from hospitalized patients.</title>
        <authorList>
            <person name="Ogoti B.M."/>
            <person name="Onyambu F.G."/>
        </authorList>
    </citation>
    <scope>NUCLEOTIDE SEQUENCE</scope>
    <source>
        <strain evidence="1">242</strain>
    </source>
</reference>
<accession>A0A941FKF5</accession>
<dbReference type="AlphaFoldDB" id="A0A941FKF5"/>